<dbReference type="InterPro" id="IPR036940">
    <property type="entry name" value="PI3/4_kinase_cat_sf"/>
</dbReference>
<dbReference type="Pfam" id="PF23593">
    <property type="entry name" value="HEAT_ATR"/>
    <property type="match status" value="1"/>
</dbReference>
<dbReference type="InterPro" id="IPR016024">
    <property type="entry name" value="ARM-type_fold"/>
</dbReference>
<dbReference type="PROSITE" id="PS51189">
    <property type="entry name" value="FAT"/>
    <property type="match status" value="1"/>
</dbReference>
<dbReference type="InterPro" id="IPR003152">
    <property type="entry name" value="FATC_dom"/>
</dbReference>
<dbReference type="STRING" id="1054147.F4PML0"/>
<evidence type="ECO:0000259" key="14">
    <source>
        <dbReference type="PROSITE" id="PS51189"/>
    </source>
</evidence>
<keyword evidence="11" id="KW-0539">Nucleus</keyword>
<dbReference type="Pfam" id="PF02260">
    <property type="entry name" value="FATC"/>
    <property type="match status" value="1"/>
</dbReference>
<dbReference type="PANTHER" id="PTHR11139:SF69">
    <property type="entry name" value="SERINE_THREONINE-PROTEIN KINASE ATR"/>
    <property type="match status" value="1"/>
</dbReference>
<feature type="domain" description="PI3K/PI4K catalytic" evidence="13">
    <location>
        <begin position="2432"/>
        <end position="2754"/>
    </location>
</feature>
<keyword evidence="17" id="KW-1185">Reference proteome</keyword>
<evidence type="ECO:0000256" key="11">
    <source>
        <dbReference type="ARBA" id="ARBA00023242"/>
    </source>
</evidence>
<dbReference type="Gene3D" id="1.25.10.10">
    <property type="entry name" value="Leucine-rich Repeat Variant"/>
    <property type="match status" value="1"/>
</dbReference>
<dbReference type="GO" id="GO:0006281">
    <property type="term" value="P:DNA repair"/>
    <property type="evidence" value="ECO:0007669"/>
    <property type="project" value="UniProtKB-KW"/>
</dbReference>
<dbReference type="SMART" id="SM00146">
    <property type="entry name" value="PI3Kc"/>
    <property type="match status" value="1"/>
</dbReference>
<dbReference type="Pfam" id="PF00454">
    <property type="entry name" value="PI3_PI4_kinase"/>
    <property type="match status" value="1"/>
</dbReference>
<evidence type="ECO:0000256" key="8">
    <source>
        <dbReference type="ARBA" id="ARBA00022777"/>
    </source>
</evidence>
<evidence type="ECO:0000256" key="5">
    <source>
        <dbReference type="ARBA" id="ARBA00022679"/>
    </source>
</evidence>
<accession>F4PML0</accession>
<gene>
    <name evidence="16" type="primary">atr1</name>
    <name evidence="16" type="ORF">DFA_05791</name>
</gene>
<feature type="compositionally biased region" description="Low complexity" evidence="12">
    <location>
        <begin position="235"/>
        <end position="244"/>
    </location>
</feature>
<feature type="compositionally biased region" description="Basic and acidic residues" evidence="12">
    <location>
        <begin position="204"/>
        <end position="232"/>
    </location>
</feature>
<evidence type="ECO:0000313" key="17">
    <source>
        <dbReference type="Proteomes" id="UP000007797"/>
    </source>
</evidence>
<evidence type="ECO:0000256" key="7">
    <source>
        <dbReference type="ARBA" id="ARBA00022763"/>
    </source>
</evidence>
<keyword evidence="4" id="KW-0723">Serine/threonine-protein kinase</keyword>
<dbReference type="InterPro" id="IPR003151">
    <property type="entry name" value="PIK-rel_kinase_FAT"/>
</dbReference>
<keyword evidence="6" id="KW-0547">Nucleotide-binding</keyword>
<evidence type="ECO:0000256" key="12">
    <source>
        <dbReference type="SAM" id="MobiDB-lite"/>
    </source>
</evidence>
<evidence type="ECO:0000256" key="4">
    <source>
        <dbReference type="ARBA" id="ARBA00022527"/>
    </source>
</evidence>
<evidence type="ECO:0000256" key="2">
    <source>
        <dbReference type="ARBA" id="ARBA00010769"/>
    </source>
</evidence>
<dbReference type="InterPro" id="IPR011009">
    <property type="entry name" value="Kinase-like_dom_sf"/>
</dbReference>
<keyword evidence="5" id="KW-0808">Transferase</keyword>
<dbReference type="GO" id="GO:0005524">
    <property type="term" value="F:ATP binding"/>
    <property type="evidence" value="ECO:0007669"/>
    <property type="project" value="UniProtKB-KW"/>
</dbReference>
<dbReference type="GO" id="GO:0000723">
    <property type="term" value="P:telomere maintenance"/>
    <property type="evidence" value="ECO:0007669"/>
    <property type="project" value="TreeGrafter"/>
</dbReference>
<dbReference type="OMA" id="FMACRGI"/>
<organism evidence="16 17">
    <name type="scientific">Cavenderia fasciculata</name>
    <name type="common">Slime mold</name>
    <name type="synonym">Dictyostelium fasciculatum</name>
    <dbReference type="NCBI Taxonomy" id="261658"/>
    <lineage>
        <taxon>Eukaryota</taxon>
        <taxon>Amoebozoa</taxon>
        <taxon>Evosea</taxon>
        <taxon>Eumycetozoa</taxon>
        <taxon>Dictyostelia</taxon>
        <taxon>Acytosteliales</taxon>
        <taxon>Cavenderiaceae</taxon>
        <taxon>Cavenderia</taxon>
    </lineage>
</organism>
<dbReference type="SUPFAM" id="SSF56112">
    <property type="entry name" value="Protein kinase-like (PK-like)"/>
    <property type="match status" value="1"/>
</dbReference>
<evidence type="ECO:0000256" key="1">
    <source>
        <dbReference type="ARBA" id="ARBA00004123"/>
    </source>
</evidence>
<dbReference type="InterPro" id="IPR014009">
    <property type="entry name" value="PIK_FAT"/>
</dbReference>
<dbReference type="InterPro" id="IPR056802">
    <property type="entry name" value="ATR-like_M-HEAT"/>
</dbReference>
<dbReference type="GO" id="GO:0005694">
    <property type="term" value="C:chromosome"/>
    <property type="evidence" value="ECO:0007669"/>
    <property type="project" value="TreeGrafter"/>
</dbReference>
<feature type="region of interest" description="Disordered" evidence="12">
    <location>
        <begin position="174"/>
        <end position="245"/>
    </location>
</feature>
<reference evidence="17" key="1">
    <citation type="journal article" date="2011" name="Genome Res.">
        <title>Phylogeny-wide analysis of social amoeba genomes highlights ancient origins for complex intercellular communication.</title>
        <authorList>
            <person name="Heidel A.J."/>
            <person name="Lawal H.M."/>
            <person name="Felder M."/>
            <person name="Schilde C."/>
            <person name="Helps N.R."/>
            <person name="Tunggal B."/>
            <person name="Rivero F."/>
            <person name="John U."/>
            <person name="Schleicher M."/>
            <person name="Eichinger L."/>
            <person name="Platzer M."/>
            <person name="Noegel A.A."/>
            <person name="Schaap P."/>
            <person name="Gloeckner G."/>
        </authorList>
    </citation>
    <scope>NUCLEOTIDE SEQUENCE [LARGE SCALE GENOMIC DNA]</scope>
    <source>
        <strain evidence="17">SH3</strain>
    </source>
</reference>
<keyword evidence="10" id="KW-0234">DNA repair</keyword>
<dbReference type="InterPro" id="IPR011989">
    <property type="entry name" value="ARM-like"/>
</dbReference>
<dbReference type="SUPFAM" id="SSF48371">
    <property type="entry name" value="ARM repeat"/>
    <property type="match status" value="1"/>
</dbReference>
<dbReference type="InterPro" id="IPR000403">
    <property type="entry name" value="PI3/4_kinase_cat_dom"/>
</dbReference>
<dbReference type="Gene3D" id="3.30.1010.10">
    <property type="entry name" value="Phosphatidylinositol 3-kinase Catalytic Subunit, Chain A, domain 4"/>
    <property type="match status" value="1"/>
</dbReference>
<sequence>MDATNTKTKEKLLSIINDIAQQDTTSSYSNKASQKAVAQYAQIRSLLPELVNSVLISTASAKDVHDTVLIIRLVTQKVPSGDWIGDKHAISQYLFRLIPILTNPNHMQRESLHEDIVRSISLLITLLSNNLKAATAFLLDTMDLLKDLHQVMEMDLQIEYPILIDSYRRLKKKLESPPKASSSLSSKEGSDKKDKSNNNNNNNKGKEKDKEKEREKEQQDNKEKDEQMKIDGEENNNNNNNNQNNEKKVEITLRGLVINLPSIDMLMMLYKSLFDVFAYLLEHKTFGIEIPFLIEHINLLLQNASRIQFSKSFKLLNCPNNYHHQFIKSLFRLATINNNMTEDIVAKTQMDDVIGEVLSRLLTIISNHQFIAGTSDCISKRIPLILSYSKSILLKNVLCLYYYRLLEISEPKHYSIFNMIIYLNDKDIQNNLVSCFRYVFKVSLEKEALQQSNSNSNPNPLQSDKQLSSQLMDTLLTSMKIPIPLVVTPTLDDIDSGRFTALANFITGYSSTFRLCKEFYGNNNIILEHFVTNVSKFYNFLLSKEKLNIYLFEIYLILLELCLDIVKGSHSKMEEIIMGSQYKYSLDNIHNIVFLLWTRKDLFETIKVEHPNQFSYMTILAINIMAWMPSQFFHSQRKEQYLKLLYELKQQSSPIENTLIQPSVLKTLIGLISAIPIILVNLYNIENYPTIYQETIQTLNEIVENNETNENILEMIGLIGGSLICFDTKGCFLQPKVIEEIHTKEGGIIVNKNSNILALNRIEIDNLLVDQSLLALYTNIPALPYNVYQIAKYNSISGSSTINIKSSSSVNVTTLQQAAKIEINNETSPINIWLPRCACHYFKSKKVLLNRDDVAAKHQDSKFTPKYLDITDGGFLFSKLFGGQDTSSQGDTLTRYMYTKYTFKSITDHVSPMQGNVLKILSLIIPLLSGNSPVCKVAIPILSQLPQLGDFAFRLLFRELKPLSLPSDDTDTSMDGNPAALNRSSTIISIIRLFGKLSALLPQDSDYQVAIFSKLIECLGRDSAISNCSSDTIETIARKHGVTPRQLIGPTSIIAPQLYPHLVELVKEEHFMSMQRFVAILKMDTDAFLSGMLPHVLPILIKTQDATTIDEFKLHNVNVVRTIDDNLGSIIEHIFMTTQDSLVLADGLGFLVSVLNTKMEDLVEDIPSTVFIHFVLNLGNPQKFDQAKNAIQCLSNLTQHIQKEQAPSLEAYLMKEFLGTMNYFNEIMTKHKSIPEKENMMRSLHRFIEMLGKLVTMFRPKIMAFLKLAVKTPLESIAIEIWETFIKLLDLKVLGPYLNQIVFSVLPLVVAQEQKAYPIFEYLFVTNKAQLESFFKSIPFMPKEYPVLREISQQLELIHSGQPLDEQLNQLIQLFGNENTEVKMMTLNRLLTLLQEHRQELFAPDSQPMVSNLMKHLLIGCRDPYPLVQSRFAECLGELGAVDPERFKDNPIKLRSEPIQEKTRLAMAQDLIVQYLSRFVCSPSNTTPQDRAGFAIQEILHDCGINGKEFKGHEAQDLWNNFSPEVKEIIRPYQTSQYHLPDPPKKPIPPRTSSFFTPNISYRKWITNWVSDLVYRSSGPSEKIFMCCRGIIKDDIKICHYLLPYLIINIFEFGKIGDQLSISLEILSVLKNDTGPVYENGQMCTQRIFELHNSLSKWIEQRKQKMVTEKQPPNVVNSPKLPESILAIQEFLDSIPQLLLATASARCGAAATSLIHVESYIKKIIATGKMSKHQAVAEQIPLLQRIYHSLNDVDSLAGLSVLRGNDIPLDEKLVDLEMSGKWNDAFLYYSNACRMNDQPLIGYKLGQLKSLFHLGQHDAVITMSDGIKMELFKLEQYESMREEGRSNTSTIDLSKKFLDTKMALSKLNAISLQSAWSLGKWERINKLVHDESDLIEGGFQVSLGKILLSLNQRNEKDFSTYVHQARADVVHQLSSASMDSYDRCYPYLVQLHILRDIEMSQSLAQLIPPTRMPSATSQDQNTNSPYTRKPIKLIINNINNRFLIVQPNIHTREPLLTARRSIFEIFNLKQEASQCWLQISKYSRREKKFENSLNALLTPGIIEDRNYIIEKAKIAYCKGQTNEAISILTAEIQKNQDHDKNTLVSAKTHLLLGKWKQEGGSTQSDKILEHYKQSTKYQWEKGFLYLAKYYDYFFETVLKKNAIYRPEQHVREKLELEKQNVKHMQKLLESYGMSCTLGNQNVYASIPRFITILTDYGTTLCEKESDVKHMLDFESKSYKNTNQANNPNKSLANAYKTMKEKLIKVALDVPSHAWLLFFPQIASRIAHKNMDTYEVLQTIIVKVLKDYPKQSIWQFAIQLFSNIPERKTRADKCLALAKQNGDKKTFEDSFNLCNQLINLAMYDPAPQTTKKPSSMLISKSRDKILDPLSKLVHLSTILPMQRFMSPKLPQSNEIGDTQHEYFSSSIPTIIKVGDHVDILSSLQKPKKINLHSSDGNIYPFLIKPADDLRKDARTSEFMTMVNYLWSKDPETRKRHFHVQTYCVIPINADNGILEWLTNTITFRSICNSSEFKPTTALDNARIQKLFENGQNKLENFNKVLLPAYPATLYRWFQKQFPDPTSYLEARTLYTVSLATASMIGTMIGLGDRHPDNFLFSLKNGEIYLIDLNCIFWRGQTFHVPERVPFRLTNNLLDMLGVLGVEGPFRICCENAVRVMRENREALLGVVESVVHDPLWGKNNQKEPRDIMSKVNNELQGYSNYKNFNSSGNMGLPLSIEGQVNSLIQEATDPVNLSEMYVGWSPYL</sequence>
<evidence type="ECO:0000256" key="9">
    <source>
        <dbReference type="ARBA" id="ARBA00022840"/>
    </source>
</evidence>
<dbReference type="OrthoDB" id="19302at2759"/>
<dbReference type="PANTHER" id="PTHR11139">
    <property type="entry name" value="ATAXIA TELANGIECTASIA MUTATED ATM -RELATED"/>
    <property type="match status" value="1"/>
</dbReference>
<dbReference type="PROSITE" id="PS50290">
    <property type="entry name" value="PI3_4_KINASE_3"/>
    <property type="match status" value="1"/>
</dbReference>
<dbReference type="PROSITE" id="PS51190">
    <property type="entry name" value="FATC"/>
    <property type="match status" value="1"/>
</dbReference>
<dbReference type="GO" id="GO:0005634">
    <property type="term" value="C:nucleus"/>
    <property type="evidence" value="ECO:0007669"/>
    <property type="project" value="UniProtKB-SubCell"/>
</dbReference>
<dbReference type="Pfam" id="PF02259">
    <property type="entry name" value="FAT"/>
    <property type="match status" value="1"/>
</dbReference>
<evidence type="ECO:0000256" key="10">
    <source>
        <dbReference type="ARBA" id="ARBA00023204"/>
    </source>
</evidence>
<dbReference type="RefSeq" id="XP_004361508.1">
    <property type="nucleotide sequence ID" value="XM_004361451.1"/>
</dbReference>
<dbReference type="Proteomes" id="UP000007797">
    <property type="component" value="Unassembled WGS sequence"/>
</dbReference>
<feature type="domain" description="FAT" evidence="14">
    <location>
        <begin position="1699"/>
        <end position="2321"/>
    </location>
</feature>
<dbReference type="InterPro" id="IPR050517">
    <property type="entry name" value="DDR_Repair_Kinase"/>
</dbReference>
<dbReference type="SMART" id="SM00802">
    <property type="entry name" value="UME"/>
    <property type="match status" value="1"/>
</dbReference>
<evidence type="ECO:0000313" key="16">
    <source>
        <dbReference type="EMBL" id="EGG23657.1"/>
    </source>
</evidence>
<dbReference type="CDD" id="cd00892">
    <property type="entry name" value="PIKKc_ATR"/>
    <property type="match status" value="1"/>
</dbReference>
<keyword evidence="8 16" id="KW-0418">Kinase</keyword>
<comment type="subcellular location">
    <subcellularLocation>
        <location evidence="1">Nucleus</location>
    </subcellularLocation>
</comment>
<dbReference type="InterPro" id="IPR057564">
    <property type="entry name" value="HEAT_ATR"/>
</dbReference>
<dbReference type="EC" id="2.7.11.1" evidence="3"/>
<dbReference type="GeneID" id="14875850"/>
<evidence type="ECO:0000259" key="15">
    <source>
        <dbReference type="PROSITE" id="PS51190"/>
    </source>
</evidence>
<evidence type="ECO:0000256" key="3">
    <source>
        <dbReference type="ARBA" id="ARBA00012513"/>
    </source>
</evidence>
<dbReference type="KEGG" id="dfa:DFA_05791"/>
<keyword evidence="9" id="KW-0067">ATP-binding</keyword>
<evidence type="ECO:0000259" key="13">
    <source>
        <dbReference type="PROSITE" id="PS50290"/>
    </source>
</evidence>
<dbReference type="SMART" id="SM01343">
    <property type="entry name" value="FATC"/>
    <property type="match status" value="1"/>
</dbReference>
<comment type="similarity">
    <text evidence="2">Belongs to the PI3/PI4-kinase family. ATM subfamily.</text>
</comment>
<keyword evidence="7" id="KW-0227">DNA damage</keyword>
<dbReference type="GO" id="GO:0004674">
    <property type="term" value="F:protein serine/threonine kinase activity"/>
    <property type="evidence" value="ECO:0007669"/>
    <property type="project" value="UniProtKB-KW"/>
</dbReference>
<dbReference type="Pfam" id="PF25030">
    <property type="entry name" value="M-HEAT_ATR"/>
    <property type="match status" value="1"/>
</dbReference>
<proteinExistence type="inferred from homology"/>
<dbReference type="GO" id="GO:0000077">
    <property type="term" value="P:DNA damage checkpoint signaling"/>
    <property type="evidence" value="ECO:0007669"/>
    <property type="project" value="TreeGrafter"/>
</dbReference>
<dbReference type="Pfam" id="PF08064">
    <property type="entry name" value="UME"/>
    <property type="match status" value="1"/>
</dbReference>
<protein>
    <recommendedName>
        <fullName evidence="3">non-specific serine/threonine protein kinase</fullName>
        <ecNumber evidence="3">2.7.11.1</ecNumber>
    </recommendedName>
</protein>
<feature type="compositionally biased region" description="Low complexity" evidence="12">
    <location>
        <begin position="177"/>
        <end position="187"/>
    </location>
</feature>
<dbReference type="InterPro" id="IPR012993">
    <property type="entry name" value="UME"/>
</dbReference>
<evidence type="ECO:0000256" key="6">
    <source>
        <dbReference type="ARBA" id="ARBA00022741"/>
    </source>
</evidence>
<dbReference type="EMBL" id="GL883008">
    <property type="protein sequence ID" value="EGG23657.1"/>
    <property type="molecule type" value="Genomic_DNA"/>
</dbReference>
<dbReference type="Gene3D" id="1.10.1070.11">
    <property type="entry name" value="Phosphatidylinositol 3-/4-kinase, catalytic domain"/>
    <property type="match status" value="1"/>
</dbReference>
<name>F4PML0_CACFS</name>
<feature type="domain" description="FATC" evidence="15">
    <location>
        <begin position="2731"/>
        <end position="2763"/>
    </location>
</feature>